<reference evidence="3 4" key="1">
    <citation type="submission" date="2018-11" db="EMBL/GenBank/DDBJ databases">
        <title>Rufibacter latericius sp. nov., isolated from water in Baiyang Lake.</title>
        <authorList>
            <person name="Yang Y."/>
        </authorList>
    </citation>
    <scope>NUCLEOTIDE SEQUENCE [LARGE SCALE GENOMIC DNA]</scope>
    <source>
        <strain evidence="3 4">R-22-1c-1</strain>
    </source>
</reference>
<dbReference type="Pfam" id="PF09722">
    <property type="entry name" value="Xre_MbcA_ParS_C"/>
    <property type="match status" value="1"/>
</dbReference>
<evidence type="ECO:0000313" key="3">
    <source>
        <dbReference type="EMBL" id="RNI24172.1"/>
    </source>
</evidence>
<dbReference type="Pfam" id="PF20432">
    <property type="entry name" value="Xre-like-HTH"/>
    <property type="match status" value="1"/>
</dbReference>
<feature type="domain" description="Antitoxin Xre-like helix-turn-helix" evidence="2">
    <location>
        <begin position="22"/>
        <end position="74"/>
    </location>
</feature>
<dbReference type="Proteomes" id="UP000272117">
    <property type="component" value="Unassembled WGS sequence"/>
</dbReference>
<dbReference type="NCBIfam" id="TIGR02293">
    <property type="entry name" value="TAS_TIGR02293"/>
    <property type="match status" value="1"/>
</dbReference>
<dbReference type="InterPro" id="IPR024467">
    <property type="entry name" value="Xre/MbcA/ParS-like_toxin-bd"/>
</dbReference>
<protein>
    <submittedName>
        <fullName evidence="3">DUF2384 domain-containing protein</fullName>
    </submittedName>
</protein>
<proteinExistence type="predicted"/>
<evidence type="ECO:0000313" key="4">
    <source>
        <dbReference type="Proteomes" id="UP000272117"/>
    </source>
</evidence>
<sequence length="136" mass="15332">MGGAKNIGRVIHSRLDFIKASREGGVSIAVVKSIQSRIHLTNKTMSRILEISESTLQRLIKEGRNLKKTESETAYDVSKVIAKGIEVFEDEEDFNEWLSTKNTALGEERPIDWMDSPIGREQLLDLLVSIEHGMYS</sequence>
<dbReference type="OrthoDB" id="5770459at2"/>
<dbReference type="GO" id="GO:0003677">
    <property type="term" value="F:DNA binding"/>
    <property type="evidence" value="ECO:0007669"/>
    <property type="project" value="InterPro"/>
</dbReference>
<gene>
    <name evidence="3" type="ORF">EFB08_16935</name>
</gene>
<keyword evidence="4" id="KW-1185">Reference proteome</keyword>
<dbReference type="EMBL" id="RJJD01000013">
    <property type="protein sequence ID" value="RNI24172.1"/>
    <property type="molecule type" value="Genomic_DNA"/>
</dbReference>
<name>A0A3M9MF31_9BACT</name>
<evidence type="ECO:0000259" key="1">
    <source>
        <dbReference type="Pfam" id="PF09722"/>
    </source>
</evidence>
<dbReference type="AlphaFoldDB" id="A0A3M9MF31"/>
<feature type="domain" description="Antitoxin Xre/MbcA/ParS-like toxin-binding" evidence="1">
    <location>
        <begin position="85"/>
        <end position="133"/>
    </location>
</feature>
<accession>A0A3M9MF31</accession>
<dbReference type="InterPro" id="IPR011979">
    <property type="entry name" value="Antitox_Xre"/>
</dbReference>
<organism evidence="3 4">
    <name type="scientific">Rufibacter latericius</name>
    <dbReference type="NCBI Taxonomy" id="2487040"/>
    <lineage>
        <taxon>Bacteria</taxon>
        <taxon>Pseudomonadati</taxon>
        <taxon>Bacteroidota</taxon>
        <taxon>Cytophagia</taxon>
        <taxon>Cytophagales</taxon>
        <taxon>Hymenobacteraceae</taxon>
        <taxon>Rufibacter</taxon>
    </lineage>
</organism>
<evidence type="ECO:0000259" key="2">
    <source>
        <dbReference type="Pfam" id="PF20432"/>
    </source>
</evidence>
<dbReference type="InterPro" id="IPR046847">
    <property type="entry name" value="Xre-like_HTH"/>
</dbReference>
<comment type="caution">
    <text evidence="3">The sequence shown here is derived from an EMBL/GenBank/DDBJ whole genome shotgun (WGS) entry which is preliminary data.</text>
</comment>